<protein>
    <submittedName>
        <fullName evidence="2">Uncharacterized protein</fullName>
    </submittedName>
</protein>
<feature type="compositionally biased region" description="Basic residues" evidence="1">
    <location>
        <begin position="175"/>
        <end position="188"/>
    </location>
</feature>
<feature type="compositionally biased region" description="Low complexity" evidence="1">
    <location>
        <begin position="189"/>
        <end position="202"/>
    </location>
</feature>
<evidence type="ECO:0000313" key="3">
    <source>
        <dbReference type="Proteomes" id="UP000440367"/>
    </source>
</evidence>
<sequence>MAPGRVLRDKTAKPALYSDSGRQPGRQPGPSPPPPRKKLRTQGNPDVQARLETGRKPAVRATRGRANTGHVEVPADPEAGHADAAAGPDAGPDAGHAKDLAHPTSKPDTPKVPPAMTPDISELKPTKCHGELTHRTTAPNPKQTPMPHAAHAEPEEGEDANAETQSHFSQASCQWKRKARPSKNKVCSRGKQSSSGSSAGTGAPKPKATKRIFPPHELEACAQEGVWRLFKQGKEIGENAKRNELCNHTLELFVDVYGRDAGNAMMK</sequence>
<evidence type="ECO:0000256" key="1">
    <source>
        <dbReference type="SAM" id="MobiDB-lite"/>
    </source>
</evidence>
<feature type="compositionally biased region" description="Basic and acidic residues" evidence="1">
    <location>
        <begin position="1"/>
        <end position="12"/>
    </location>
</feature>
<name>A0A6A3WT41_9STRA</name>
<organism evidence="2 3">
    <name type="scientific">Phytophthora fragariae</name>
    <dbReference type="NCBI Taxonomy" id="53985"/>
    <lineage>
        <taxon>Eukaryota</taxon>
        <taxon>Sar</taxon>
        <taxon>Stramenopiles</taxon>
        <taxon>Oomycota</taxon>
        <taxon>Peronosporomycetes</taxon>
        <taxon>Peronosporales</taxon>
        <taxon>Peronosporaceae</taxon>
        <taxon>Phytophthora</taxon>
    </lineage>
</organism>
<comment type="caution">
    <text evidence="2">The sequence shown here is derived from an EMBL/GenBank/DDBJ whole genome shotgun (WGS) entry which is preliminary data.</text>
</comment>
<dbReference type="AlphaFoldDB" id="A0A6A3WT41"/>
<feature type="compositionally biased region" description="Polar residues" evidence="1">
    <location>
        <begin position="162"/>
        <end position="173"/>
    </location>
</feature>
<evidence type="ECO:0000313" key="2">
    <source>
        <dbReference type="EMBL" id="KAE9185750.1"/>
    </source>
</evidence>
<proteinExistence type="predicted"/>
<feature type="compositionally biased region" description="Basic and acidic residues" evidence="1">
    <location>
        <begin position="121"/>
        <end position="134"/>
    </location>
</feature>
<accession>A0A6A3WT41</accession>
<dbReference type="Proteomes" id="UP000440367">
    <property type="component" value="Unassembled WGS sequence"/>
</dbReference>
<reference evidence="2 3" key="1">
    <citation type="submission" date="2018-08" db="EMBL/GenBank/DDBJ databases">
        <title>Genomic investigation of the strawberry pathogen Phytophthora fragariae indicates pathogenicity is determined by transcriptional variation in three key races.</title>
        <authorList>
            <person name="Adams T.M."/>
            <person name="Armitage A.D."/>
            <person name="Sobczyk M.K."/>
            <person name="Bates H.J."/>
            <person name="Dunwell J.M."/>
            <person name="Nellist C.F."/>
            <person name="Harrison R.J."/>
        </authorList>
    </citation>
    <scope>NUCLEOTIDE SEQUENCE [LARGE SCALE GENOMIC DNA]</scope>
    <source>
        <strain evidence="2 3">BC-1</strain>
    </source>
</reference>
<feature type="compositionally biased region" description="Low complexity" evidence="1">
    <location>
        <begin position="74"/>
        <end position="94"/>
    </location>
</feature>
<feature type="region of interest" description="Disordered" evidence="1">
    <location>
        <begin position="1"/>
        <end position="214"/>
    </location>
</feature>
<dbReference type="EMBL" id="QXGD01002663">
    <property type="protein sequence ID" value="KAE9185750.1"/>
    <property type="molecule type" value="Genomic_DNA"/>
</dbReference>
<gene>
    <name evidence="2" type="ORF">PF002_g26080</name>
</gene>